<dbReference type="FunFam" id="1.10.10.60:FF:000047">
    <property type="entry name" value="Myb transcription factor"/>
    <property type="match status" value="1"/>
</dbReference>
<evidence type="ECO:0000256" key="4">
    <source>
        <dbReference type="ARBA" id="ARBA00023125"/>
    </source>
</evidence>
<keyword evidence="11" id="KW-1185">Reference proteome</keyword>
<evidence type="ECO:0000256" key="6">
    <source>
        <dbReference type="ARBA" id="ARBA00023242"/>
    </source>
</evidence>
<feature type="compositionally biased region" description="Basic and acidic residues" evidence="7">
    <location>
        <begin position="124"/>
        <end position="151"/>
    </location>
</feature>
<gene>
    <name evidence="10" type="ORF">Salat_1523500</name>
</gene>
<keyword evidence="6" id="KW-0539">Nucleus</keyword>
<evidence type="ECO:0000256" key="7">
    <source>
        <dbReference type="SAM" id="MobiDB-lite"/>
    </source>
</evidence>
<feature type="compositionally biased region" description="Polar residues" evidence="7">
    <location>
        <begin position="153"/>
        <end position="168"/>
    </location>
</feature>
<evidence type="ECO:0000313" key="10">
    <source>
        <dbReference type="EMBL" id="KAK4427546.1"/>
    </source>
</evidence>
<dbReference type="SMART" id="SM00717">
    <property type="entry name" value="SANT"/>
    <property type="match status" value="2"/>
</dbReference>
<dbReference type="FunFam" id="1.10.10.60:FF:000221">
    <property type="entry name" value="MYB transcription factor"/>
    <property type="match status" value="1"/>
</dbReference>
<feature type="region of interest" description="Disordered" evidence="7">
    <location>
        <begin position="118"/>
        <end position="178"/>
    </location>
</feature>
<accession>A0AAE1YD10</accession>
<evidence type="ECO:0000259" key="9">
    <source>
        <dbReference type="PROSITE" id="PS51294"/>
    </source>
</evidence>
<feature type="domain" description="HTH myb-type" evidence="9">
    <location>
        <begin position="9"/>
        <end position="65"/>
    </location>
</feature>
<evidence type="ECO:0000256" key="5">
    <source>
        <dbReference type="ARBA" id="ARBA00023163"/>
    </source>
</evidence>
<evidence type="ECO:0000256" key="2">
    <source>
        <dbReference type="ARBA" id="ARBA00022737"/>
    </source>
</evidence>
<evidence type="ECO:0000313" key="11">
    <source>
        <dbReference type="Proteomes" id="UP001293254"/>
    </source>
</evidence>
<dbReference type="GO" id="GO:0003677">
    <property type="term" value="F:DNA binding"/>
    <property type="evidence" value="ECO:0007669"/>
    <property type="project" value="UniProtKB-KW"/>
</dbReference>
<dbReference type="Proteomes" id="UP001293254">
    <property type="component" value="Unassembled WGS sequence"/>
</dbReference>
<dbReference type="PROSITE" id="PS50090">
    <property type="entry name" value="MYB_LIKE"/>
    <property type="match status" value="2"/>
</dbReference>
<dbReference type="PANTHER" id="PTHR47997">
    <property type="entry name" value="MYB DOMAIN PROTEIN 55"/>
    <property type="match status" value="1"/>
</dbReference>
<name>A0AAE1YD10_9LAMI</name>
<keyword evidence="2" id="KW-0677">Repeat</keyword>
<comment type="caution">
    <text evidence="10">The sequence shown here is derived from an EMBL/GenBank/DDBJ whole genome shotgun (WGS) entry which is preliminary data.</text>
</comment>
<feature type="domain" description="Myb-like" evidence="8">
    <location>
        <begin position="62"/>
        <end position="112"/>
    </location>
</feature>
<organism evidence="10 11">
    <name type="scientific">Sesamum alatum</name>
    <dbReference type="NCBI Taxonomy" id="300844"/>
    <lineage>
        <taxon>Eukaryota</taxon>
        <taxon>Viridiplantae</taxon>
        <taxon>Streptophyta</taxon>
        <taxon>Embryophyta</taxon>
        <taxon>Tracheophyta</taxon>
        <taxon>Spermatophyta</taxon>
        <taxon>Magnoliopsida</taxon>
        <taxon>eudicotyledons</taxon>
        <taxon>Gunneridae</taxon>
        <taxon>Pentapetalae</taxon>
        <taxon>asterids</taxon>
        <taxon>lamiids</taxon>
        <taxon>Lamiales</taxon>
        <taxon>Pedaliaceae</taxon>
        <taxon>Sesamum</taxon>
    </lineage>
</organism>
<dbReference type="InterPro" id="IPR051953">
    <property type="entry name" value="Plant_SW-associated_TFs"/>
</dbReference>
<dbReference type="InterPro" id="IPR017930">
    <property type="entry name" value="Myb_dom"/>
</dbReference>
<keyword evidence="5" id="KW-0804">Transcription</keyword>
<proteinExistence type="predicted"/>
<dbReference type="Pfam" id="PF00249">
    <property type="entry name" value="Myb_DNA-binding"/>
    <property type="match status" value="2"/>
</dbReference>
<keyword evidence="4" id="KW-0238">DNA-binding</keyword>
<evidence type="ECO:0000256" key="3">
    <source>
        <dbReference type="ARBA" id="ARBA00023015"/>
    </source>
</evidence>
<dbReference type="AlphaFoldDB" id="A0AAE1YD10"/>
<protein>
    <submittedName>
        <fullName evidence="10">Transcription factor</fullName>
    </submittedName>
</protein>
<feature type="domain" description="HTH myb-type" evidence="9">
    <location>
        <begin position="66"/>
        <end position="116"/>
    </location>
</feature>
<reference evidence="10" key="2">
    <citation type="journal article" date="2024" name="Plant">
        <title>Genomic evolution and insights into agronomic trait innovations of Sesamum species.</title>
        <authorList>
            <person name="Miao H."/>
            <person name="Wang L."/>
            <person name="Qu L."/>
            <person name="Liu H."/>
            <person name="Sun Y."/>
            <person name="Le M."/>
            <person name="Wang Q."/>
            <person name="Wei S."/>
            <person name="Zheng Y."/>
            <person name="Lin W."/>
            <person name="Duan Y."/>
            <person name="Cao H."/>
            <person name="Xiong S."/>
            <person name="Wang X."/>
            <person name="Wei L."/>
            <person name="Li C."/>
            <person name="Ma Q."/>
            <person name="Ju M."/>
            <person name="Zhao R."/>
            <person name="Li G."/>
            <person name="Mu C."/>
            <person name="Tian Q."/>
            <person name="Mei H."/>
            <person name="Zhang T."/>
            <person name="Gao T."/>
            <person name="Zhang H."/>
        </authorList>
    </citation>
    <scope>NUCLEOTIDE SEQUENCE</scope>
    <source>
        <strain evidence="10">3651</strain>
    </source>
</reference>
<reference evidence="10" key="1">
    <citation type="submission" date="2020-06" db="EMBL/GenBank/DDBJ databases">
        <authorList>
            <person name="Li T."/>
            <person name="Hu X."/>
            <person name="Zhang T."/>
            <person name="Song X."/>
            <person name="Zhang H."/>
            <person name="Dai N."/>
            <person name="Sheng W."/>
            <person name="Hou X."/>
            <person name="Wei L."/>
        </authorList>
    </citation>
    <scope>NUCLEOTIDE SEQUENCE</scope>
    <source>
        <strain evidence="10">3651</strain>
        <tissue evidence="10">Leaf</tissue>
    </source>
</reference>
<dbReference type="Gene3D" id="1.10.10.60">
    <property type="entry name" value="Homeodomain-like"/>
    <property type="match status" value="2"/>
</dbReference>
<evidence type="ECO:0000256" key="1">
    <source>
        <dbReference type="ARBA" id="ARBA00004123"/>
    </source>
</evidence>
<dbReference type="CDD" id="cd00167">
    <property type="entry name" value="SANT"/>
    <property type="match status" value="2"/>
</dbReference>
<dbReference type="EMBL" id="JACGWO010000005">
    <property type="protein sequence ID" value="KAK4427546.1"/>
    <property type="molecule type" value="Genomic_DNA"/>
</dbReference>
<sequence>MGRHSCCYKQKLRKGLWSPEEDEKLIKHITKYGHGCWSSVPKLAGLQRCGKSCRLRWINYLRPDLKRGTFSQEEENLIIELHAVLGNRWSQIAAQLPGRTDNEIKNLWNSSIKKKLRQRGIDPNTHKPLSEVENNNEEKASANSKNNEKTSEGSSELSFVDVDNSNNHGLVAEKPKPSSSVALDRYPLLENSAGSTNLGNSSTHEFFLNRFHDQTSSSSCNKPSDMSGFLSFQQMNYGPNIGLSMNPNTTLFFNSNSKTTEMMSDHFSTSNIASTLLPSTSILSAPARIKPSINFPSDNPFSMKFENWDSCTVSNNGRSTGNVSSASADHQLQTNCNFFEANAFPWTTTASDCGKSEKEAHIPSSDNEIPEDIKWNEYLQTPFLLGNSGHNPGAQEMYGDTKSQAQFAAEGSLSNWHHQNQQQQSLQAAEIYGKHFQRLPAATFGQFS</sequence>
<dbReference type="InterPro" id="IPR009057">
    <property type="entry name" value="Homeodomain-like_sf"/>
</dbReference>
<keyword evidence="3" id="KW-0805">Transcription regulation</keyword>
<dbReference type="PROSITE" id="PS51294">
    <property type="entry name" value="HTH_MYB"/>
    <property type="match status" value="2"/>
</dbReference>
<feature type="domain" description="Myb-like" evidence="8">
    <location>
        <begin position="9"/>
        <end position="61"/>
    </location>
</feature>
<dbReference type="InterPro" id="IPR001005">
    <property type="entry name" value="SANT/Myb"/>
</dbReference>
<comment type="subcellular location">
    <subcellularLocation>
        <location evidence="1">Nucleus</location>
    </subcellularLocation>
</comment>
<dbReference type="PANTHER" id="PTHR47997:SF75">
    <property type="entry name" value="MYB DOMAIN PROTEIN 55"/>
    <property type="match status" value="1"/>
</dbReference>
<dbReference type="GO" id="GO:0005634">
    <property type="term" value="C:nucleus"/>
    <property type="evidence" value="ECO:0007669"/>
    <property type="project" value="UniProtKB-SubCell"/>
</dbReference>
<dbReference type="SUPFAM" id="SSF46689">
    <property type="entry name" value="Homeodomain-like"/>
    <property type="match status" value="1"/>
</dbReference>
<evidence type="ECO:0000259" key="8">
    <source>
        <dbReference type="PROSITE" id="PS50090"/>
    </source>
</evidence>